<evidence type="ECO:0000313" key="2">
    <source>
        <dbReference type="EMBL" id="EPB67752.1"/>
    </source>
</evidence>
<protein>
    <submittedName>
        <fullName evidence="2">Uncharacterized protein</fullName>
    </submittedName>
</protein>
<evidence type="ECO:0000256" key="1">
    <source>
        <dbReference type="SAM" id="MobiDB-lite"/>
    </source>
</evidence>
<evidence type="ECO:0000313" key="3">
    <source>
        <dbReference type="Proteomes" id="UP000054495"/>
    </source>
</evidence>
<dbReference type="Proteomes" id="UP000054495">
    <property type="component" value="Unassembled WGS sequence"/>
</dbReference>
<organism evidence="2 3">
    <name type="scientific">Ancylostoma ceylanicum</name>
    <dbReference type="NCBI Taxonomy" id="53326"/>
    <lineage>
        <taxon>Eukaryota</taxon>
        <taxon>Metazoa</taxon>
        <taxon>Ecdysozoa</taxon>
        <taxon>Nematoda</taxon>
        <taxon>Chromadorea</taxon>
        <taxon>Rhabditida</taxon>
        <taxon>Rhabditina</taxon>
        <taxon>Rhabditomorpha</taxon>
        <taxon>Strongyloidea</taxon>
        <taxon>Ancylostomatidae</taxon>
        <taxon>Ancylostomatinae</taxon>
        <taxon>Ancylostoma</taxon>
    </lineage>
</organism>
<dbReference type="EMBL" id="KE125584">
    <property type="protein sequence ID" value="EPB67752.1"/>
    <property type="molecule type" value="Genomic_DNA"/>
</dbReference>
<feature type="region of interest" description="Disordered" evidence="1">
    <location>
        <begin position="1"/>
        <end position="61"/>
    </location>
</feature>
<reference evidence="2 3" key="1">
    <citation type="submission" date="2013-05" db="EMBL/GenBank/DDBJ databases">
        <title>Draft genome of the parasitic nematode Anyclostoma ceylanicum.</title>
        <authorList>
            <person name="Mitreva M."/>
        </authorList>
    </citation>
    <scope>NUCLEOTIDE SEQUENCE [LARGE SCALE GENOMIC DNA]</scope>
</reference>
<accession>A0A0D6LJF7</accession>
<dbReference type="AlphaFoldDB" id="A0A0D6LJF7"/>
<feature type="compositionally biased region" description="Polar residues" evidence="1">
    <location>
        <begin position="26"/>
        <end position="51"/>
    </location>
</feature>
<sequence>MQGGRALRGRRRAEEPVPSLSPGQMPPSQHESARVKSTTRLTCDSAQASSQRQERAKSEIA</sequence>
<feature type="compositionally biased region" description="Basic and acidic residues" evidence="1">
    <location>
        <begin position="52"/>
        <end position="61"/>
    </location>
</feature>
<name>A0A0D6LJF7_9BILA</name>
<keyword evidence="3" id="KW-1185">Reference proteome</keyword>
<proteinExistence type="predicted"/>
<gene>
    <name evidence="2" type="ORF">ANCCEY_13156</name>
</gene>